<dbReference type="GO" id="GO:0006633">
    <property type="term" value="P:fatty acid biosynthetic process"/>
    <property type="evidence" value="ECO:0007669"/>
    <property type="project" value="UniProtKB-UniPathway"/>
</dbReference>
<dbReference type="PANTHER" id="PTHR43775">
    <property type="entry name" value="FATTY ACID SYNTHASE"/>
    <property type="match status" value="1"/>
</dbReference>
<dbReference type="InterPro" id="IPR014043">
    <property type="entry name" value="Acyl_transferase_dom"/>
</dbReference>
<dbReference type="InterPro" id="IPR036291">
    <property type="entry name" value="NAD(P)-bd_dom_sf"/>
</dbReference>
<dbReference type="SUPFAM" id="SSF51735">
    <property type="entry name" value="NAD(P)-binding Rossmann-fold domains"/>
    <property type="match status" value="1"/>
</dbReference>
<dbReference type="SUPFAM" id="SSF50129">
    <property type="entry name" value="GroES-like"/>
    <property type="match status" value="1"/>
</dbReference>
<dbReference type="UniPathway" id="UPA00094"/>
<accession>A0A7R9IEP2</accession>
<dbReference type="Gene3D" id="3.30.70.3290">
    <property type="match status" value="1"/>
</dbReference>
<feature type="domain" description="PKS/mFAS DH" evidence="2">
    <location>
        <begin position="277"/>
        <end position="557"/>
    </location>
</feature>
<dbReference type="AlphaFoldDB" id="A0A7R9IEP2"/>
<dbReference type="Gene3D" id="3.40.366.10">
    <property type="entry name" value="Malonyl-Coenzyme A Acyl Carrier Protein, domain 2"/>
    <property type="match status" value="1"/>
</dbReference>
<dbReference type="GO" id="GO:0004312">
    <property type="term" value="F:fatty acid synthase activity"/>
    <property type="evidence" value="ECO:0007669"/>
    <property type="project" value="TreeGrafter"/>
</dbReference>
<proteinExistence type="predicted"/>
<reference evidence="3" key="1">
    <citation type="submission" date="2020-11" db="EMBL/GenBank/DDBJ databases">
        <authorList>
            <person name="Tran Van P."/>
        </authorList>
    </citation>
    <scope>NUCLEOTIDE SEQUENCE</scope>
</reference>
<dbReference type="Gene3D" id="3.40.50.720">
    <property type="entry name" value="NAD(P)-binding Rossmann-like Domain"/>
    <property type="match status" value="1"/>
</dbReference>
<dbReference type="InterPro" id="IPR020843">
    <property type="entry name" value="ER"/>
</dbReference>
<feature type="active site" description="Proton acceptor; for dehydratase activity" evidence="1">
    <location>
        <position position="313"/>
    </location>
</feature>
<feature type="region of interest" description="C-terminal hotdog fold" evidence="1">
    <location>
        <begin position="415"/>
        <end position="557"/>
    </location>
</feature>
<dbReference type="PROSITE" id="PS52019">
    <property type="entry name" value="PKS_MFAS_DH"/>
    <property type="match status" value="1"/>
</dbReference>
<name>A0A7R9IEP2_9NEOP</name>
<protein>
    <recommendedName>
        <fullName evidence="2">PKS/mFAS DH domain-containing protein</fullName>
    </recommendedName>
</protein>
<feature type="region of interest" description="N-terminal hotdog fold" evidence="1">
    <location>
        <begin position="277"/>
        <end position="401"/>
    </location>
</feature>
<dbReference type="Gene3D" id="3.10.129.110">
    <property type="entry name" value="Polyketide synthase dehydratase"/>
    <property type="match status" value="1"/>
</dbReference>
<evidence type="ECO:0000313" key="3">
    <source>
        <dbReference type="EMBL" id="CAD7456956.1"/>
    </source>
</evidence>
<feature type="active site" description="Proton donor; for dehydratase activity" evidence="1">
    <location>
        <position position="466"/>
    </location>
</feature>
<evidence type="ECO:0000256" key="1">
    <source>
        <dbReference type="PROSITE-ProRule" id="PRU01363"/>
    </source>
</evidence>
<dbReference type="SMART" id="SM00827">
    <property type="entry name" value="PKS_AT"/>
    <property type="match status" value="1"/>
</dbReference>
<dbReference type="InterPro" id="IPR011032">
    <property type="entry name" value="GroES-like_sf"/>
</dbReference>
<dbReference type="InterPro" id="IPR049551">
    <property type="entry name" value="PKS_DH_C"/>
</dbReference>
<dbReference type="Pfam" id="PF21149">
    <property type="entry name" value="FAS_pseudo-KR"/>
    <property type="match status" value="1"/>
</dbReference>
<dbReference type="Gene3D" id="3.90.180.10">
    <property type="entry name" value="Medium-chain alcohol dehydrogenases, catalytic domain"/>
    <property type="match status" value="1"/>
</dbReference>
<dbReference type="CDD" id="cd05195">
    <property type="entry name" value="enoyl_red"/>
    <property type="match status" value="1"/>
</dbReference>
<dbReference type="Pfam" id="PF14765">
    <property type="entry name" value="PS-DH"/>
    <property type="match status" value="1"/>
</dbReference>
<dbReference type="InterPro" id="IPR049900">
    <property type="entry name" value="PKS_mFAS_DH"/>
</dbReference>
<dbReference type="SMART" id="SM00829">
    <property type="entry name" value="PKS_ER"/>
    <property type="match status" value="1"/>
</dbReference>
<dbReference type="InterPro" id="IPR001227">
    <property type="entry name" value="Ac_transferase_dom_sf"/>
</dbReference>
<dbReference type="InterPro" id="IPR050091">
    <property type="entry name" value="PKS_NRPS_Biosynth_Enz"/>
</dbReference>
<dbReference type="Pfam" id="PF00698">
    <property type="entry name" value="Acyl_transf_1"/>
    <property type="match status" value="1"/>
</dbReference>
<dbReference type="InterPro" id="IPR016035">
    <property type="entry name" value="Acyl_Trfase/lysoPLipase"/>
</dbReference>
<dbReference type="InterPro" id="IPR049391">
    <property type="entry name" value="FAS_pseudo-KR"/>
</dbReference>
<dbReference type="GO" id="GO:0016491">
    <property type="term" value="F:oxidoreductase activity"/>
    <property type="evidence" value="ECO:0007669"/>
    <property type="project" value="UniProtKB-KW"/>
</dbReference>
<dbReference type="SUPFAM" id="SSF55048">
    <property type="entry name" value="Probable ACP-binding domain of malonyl-CoA ACP transacylase"/>
    <property type="match status" value="1"/>
</dbReference>
<dbReference type="InterPro" id="IPR042104">
    <property type="entry name" value="PKS_dehydratase_sf"/>
</dbReference>
<evidence type="ECO:0000259" key="2">
    <source>
        <dbReference type="PROSITE" id="PS52019"/>
    </source>
</evidence>
<dbReference type="InterPro" id="IPR016036">
    <property type="entry name" value="Malonyl_transacylase_ACP-bd"/>
</dbReference>
<organism evidence="3">
    <name type="scientific">Timema tahoe</name>
    <dbReference type="NCBI Taxonomy" id="61484"/>
    <lineage>
        <taxon>Eukaryota</taxon>
        <taxon>Metazoa</taxon>
        <taxon>Ecdysozoa</taxon>
        <taxon>Arthropoda</taxon>
        <taxon>Hexapoda</taxon>
        <taxon>Insecta</taxon>
        <taxon>Pterygota</taxon>
        <taxon>Neoptera</taxon>
        <taxon>Polyneoptera</taxon>
        <taxon>Phasmatodea</taxon>
        <taxon>Timematodea</taxon>
        <taxon>Timematoidea</taxon>
        <taxon>Timematidae</taxon>
        <taxon>Timema</taxon>
    </lineage>
</organism>
<dbReference type="EMBL" id="OE001506">
    <property type="protein sequence ID" value="CAD7456956.1"/>
    <property type="molecule type" value="Genomic_DNA"/>
</dbReference>
<dbReference type="PANTHER" id="PTHR43775:SF23">
    <property type="entry name" value="FATTY ACID SYNTHASE 3"/>
    <property type="match status" value="1"/>
</dbReference>
<sequence length="1034" mass="115584">MKVLNITPDGYVGHSVGELGCAYIDGCLTAEETILAAYYRGLASNETELIPGYMAAIGLGYKDVKDLCPPEIDVACHNSSNSSTISGPEELVKTFVQELTNKNIFARAVNVANIAYHSRYIKPAAPKLLEYLKQLVTNPKPRSSKWVSSSVPESEWETPLAKYSSAEYHTNNLLSPVLFEESTKCIPNNAIVIEIAPHGLLQAIIRRSFGSESIHIPLTLRGHSKSHEFLLAAVGKLYMAGCLPKVSNLYPPVQYPVSRGTASLSSLVTWNHEDTLENLLEMDTSKLEGFTISVDHNFTICLDQNQDRMLAGHKIDGKIYLPLSYLLTITWNLFCSKLRKKFTETSVMFQNLHVHQNIEIPEKGDLNLCTFLQKDSGIFEIVLDGETLILSGRILLPEIKEEEFNKTVTVSSENAFNLTSNEVYNEMESRGYQYQDHFRGILNAQVSEQSCISKVQWRNNWCSFIDSLIQVVLFSDGESSQEIYLPLDIRQITINPCLHVEPQDIEVVYQKMTSIVKGGGVEILGLTSYSADTFQNNDNNVKLKSLNFLSNSSPRLKMLEQFVEVTLEIVYENTFSIYNKKSAIIELKEDYPFEPLSQHVIKRLKEFPGFRYFESTVSLDNATRMLSSASSIGLLITPIDTLEKCVGLVDNSSNFILARSIGKQTPKISDGLVVIIEQQFDNEKLLLLRKAVSVEEKAPVVFLAGDECNWPQQLKSELNISNGYNKRVYVVIKTKAPIDGKTLIQQLSKEPKADKLRYILILGENAPNFSLSEDIYLQQLQQDLVCNVYCDGSWGSFRQLPYVLMLKVPFYLSALPALRLKNINISFVGLNLRDPHVSDSVKEKAMNDMGNLELSGTLEDGRRVMSIVQNTKDPIHNSLDPHLTWDIPESWSLEDAATVPWAYSTAYHGMIQGAALSSEETVLIHAGHTPIGQAAIAFALHIGSTVFTTIAEIVHKEFLMKRFPLEAQTTIFYEVSEFGDTEHLSHLRGESTGTRVVGKTMVGETSPLITINPMMENEHTLASSPQQRPTSTAT</sequence>
<gene>
    <name evidence="3" type="ORF">TTEB3V08_LOCUS4968</name>
</gene>
<dbReference type="SUPFAM" id="SSF52151">
    <property type="entry name" value="FabD/lysophospholipase-like"/>
    <property type="match status" value="1"/>
</dbReference>